<dbReference type="Proteomes" id="UP000241587">
    <property type="component" value="Unassembled WGS sequence"/>
</dbReference>
<name>A0A2T4GJA5_FUSCU</name>
<proteinExistence type="predicted"/>
<evidence type="ECO:0000256" key="2">
    <source>
        <dbReference type="SAM" id="Phobius"/>
    </source>
</evidence>
<gene>
    <name evidence="3" type="ORF">FCULG_00001137</name>
</gene>
<feature type="non-terminal residue" evidence="3">
    <location>
        <position position="245"/>
    </location>
</feature>
<keyword evidence="2" id="KW-0812">Transmembrane</keyword>
<evidence type="ECO:0000313" key="3">
    <source>
        <dbReference type="EMBL" id="PTD03667.1"/>
    </source>
</evidence>
<sequence>MILDPNIGAWQGTRVLPREAKQTCHDDMQSDTCEKPAMSTGEILIVLLIATLIAVCCLVALLCVFHRRKQRLDKLEDIKDVQELDDYGLAPVKPRPVKLPQAPPPTYDKTHEGKPNSAADQNWDRTNRNSTDSLTPSLRQAMGLEATAHETGRLALVVELLQPADHLCIIAKKPKRIKKPVVLRQALRILCGHCTRNSNSWMVIYKGWDGIWHAFTMALTRTIGSWRSDSHLGNSRILLMHDRVV</sequence>
<organism evidence="3 4">
    <name type="scientific">Fusarium culmorum</name>
    <dbReference type="NCBI Taxonomy" id="5516"/>
    <lineage>
        <taxon>Eukaryota</taxon>
        <taxon>Fungi</taxon>
        <taxon>Dikarya</taxon>
        <taxon>Ascomycota</taxon>
        <taxon>Pezizomycotina</taxon>
        <taxon>Sordariomycetes</taxon>
        <taxon>Hypocreomycetidae</taxon>
        <taxon>Hypocreales</taxon>
        <taxon>Nectriaceae</taxon>
        <taxon>Fusarium</taxon>
    </lineage>
</organism>
<dbReference type="OrthoDB" id="5125452at2759"/>
<keyword evidence="2" id="KW-1133">Transmembrane helix</keyword>
<dbReference type="AlphaFoldDB" id="A0A2T4GJA5"/>
<accession>A0A2T4GJA5</accession>
<evidence type="ECO:0000313" key="4">
    <source>
        <dbReference type="Proteomes" id="UP000241587"/>
    </source>
</evidence>
<dbReference type="EMBL" id="PVEM01000012">
    <property type="protein sequence ID" value="PTD03667.1"/>
    <property type="molecule type" value="Genomic_DNA"/>
</dbReference>
<comment type="caution">
    <text evidence="3">The sequence shown here is derived from an EMBL/GenBank/DDBJ whole genome shotgun (WGS) entry which is preliminary data.</text>
</comment>
<keyword evidence="2" id="KW-0472">Membrane</keyword>
<feature type="region of interest" description="Disordered" evidence="1">
    <location>
        <begin position="92"/>
        <end position="134"/>
    </location>
</feature>
<evidence type="ECO:0000256" key="1">
    <source>
        <dbReference type="SAM" id="MobiDB-lite"/>
    </source>
</evidence>
<feature type="transmembrane region" description="Helical" evidence="2">
    <location>
        <begin position="43"/>
        <end position="65"/>
    </location>
</feature>
<reference evidence="3 4" key="1">
    <citation type="submission" date="2018-02" db="EMBL/GenBank/DDBJ databases">
        <title>Fusarium culmorum secondary metabolites in fungal-bacterial-plant interactions.</title>
        <authorList>
            <person name="Schmidt R."/>
        </authorList>
    </citation>
    <scope>NUCLEOTIDE SEQUENCE [LARGE SCALE GENOMIC DNA]</scope>
    <source>
        <strain evidence="3 4">PV</strain>
    </source>
</reference>
<protein>
    <submittedName>
        <fullName evidence="3">Uncharacterized protein</fullName>
    </submittedName>
</protein>
<keyword evidence="4" id="KW-1185">Reference proteome</keyword>